<comment type="caution">
    <text evidence="4">The sequence shown here is derived from an EMBL/GenBank/DDBJ whole genome shotgun (WGS) entry which is preliminary data.</text>
</comment>
<dbReference type="InterPro" id="IPR052925">
    <property type="entry name" value="Phage_Integrase-like_Recomb"/>
</dbReference>
<dbReference type="Gene3D" id="1.10.443.10">
    <property type="entry name" value="Intergrase catalytic core"/>
    <property type="match status" value="1"/>
</dbReference>
<keyword evidence="5" id="KW-1185">Reference proteome</keyword>
<reference evidence="4" key="1">
    <citation type="submission" date="2023-07" db="EMBL/GenBank/DDBJ databases">
        <authorList>
            <consortium name="CYATHOMIX"/>
        </authorList>
    </citation>
    <scope>NUCLEOTIDE SEQUENCE</scope>
    <source>
        <strain evidence="4">N/A</strain>
    </source>
</reference>
<dbReference type="PANTHER" id="PTHR34605">
    <property type="entry name" value="PHAGE_INTEGRASE DOMAIN-CONTAINING PROTEIN"/>
    <property type="match status" value="1"/>
</dbReference>
<name>A0AA36GLD5_CYLNA</name>
<dbReference type="AlphaFoldDB" id="A0AA36GLD5"/>
<dbReference type="InterPro" id="IPR013762">
    <property type="entry name" value="Integrase-like_cat_sf"/>
</dbReference>
<gene>
    <name evidence="4" type="ORF">CYNAS_LOCUS6177</name>
</gene>
<dbReference type="SUPFAM" id="SSF56349">
    <property type="entry name" value="DNA breaking-rejoining enzymes"/>
    <property type="match status" value="1"/>
</dbReference>
<dbReference type="GO" id="GO:0015074">
    <property type="term" value="P:DNA integration"/>
    <property type="evidence" value="ECO:0007669"/>
    <property type="project" value="InterPro"/>
</dbReference>
<accession>A0AA36GLD5</accession>
<feature type="region of interest" description="Disordered" evidence="2">
    <location>
        <begin position="1"/>
        <end position="25"/>
    </location>
</feature>
<feature type="region of interest" description="Disordered" evidence="2">
    <location>
        <begin position="151"/>
        <end position="176"/>
    </location>
</feature>
<organism evidence="4 5">
    <name type="scientific">Cylicocyclus nassatus</name>
    <name type="common">Nematode worm</name>
    <dbReference type="NCBI Taxonomy" id="53992"/>
    <lineage>
        <taxon>Eukaryota</taxon>
        <taxon>Metazoa</taxon>
        <taxon>Ecdysozoa</taxon>
        <taxon>Nematoda</taxon>
        <taxon>Chromadorea</taxon>
        <taxon>Rhabditida</taxon>
        <taxon>Rhabditina</taxon>
        <taxon>Rhabditomorpha</taxon>
        <taxon>Strongyloidea</taxon>
        <taxon>Strongylidae</taxon>
        <taxon>Cylicocyclus</taxon>
    </lineage>
</organism>
<keyword evidence="1" id="KW-0233">DNA recombination</keyword>
<evidence type="ECO:0000256" key="1">
    <source>
        <dbReference type="ARBA" id="ARBA00023172"/>
    </source>
</evidence>
<protein>
    <recommendedName>
        <fullName evidence="3">Tyr recombinase domain-containing protein</fullName>
    </recommendedName>
</protein>
<dbReference type="Proteomes" id="UP001176961">
    <property type="component" value="Unassembled WGS sequence"/>
</dbReference>
<dbReference type="InterPro" id="IPR011010">
    <property type="entry name" value="DNA_brk_join_enz"/>
</dbReference>
<dbReference type="GO" id="GO:0006310">
    <property type="term" value="P:DNA recombination"/>
    <property type="evidence" value="ECO:0007669"/>
    <property type="project" value="UniProtKB-KW"/>
</dbReference>
<proteinExistence type="predicted"/>
<sequence>MPDPVRPEPSTNQSEAYTIPEPQNATDEVVHIRREDLDNILTSVSTPALQLQALQPTSSQKPTFTKPGLSRQYDFNANLLSILSPIADIAPEDFDIKQQLTKVVELLTQRNQLLTVADSNPDVWEFYDHHKKAESMEASNPILAAFLREKKKKEERKPPDPSHHSHRSSPEPPEQCATTVVDLATFETPAPSQPRENQEIERLLVSHSIVQVPDSDLSGTRINPLSVAKEVKKKWKAVVSAIAEKQMQATALSFRWPLNQKETAELKDGRQSTLWRLTPSPTKLAAIGSLNFYDLLDRKRRKAGSTATLASQSGLKAVASIIDSCIDQSVSTGTLTIYKRVKKNFITFIGKFNVPLTALPQLRNVFIAHLIETGKSRSLGYHISALNHFFGPLTGDDLEVQKALLSMATRKGPPVRHRKKASEEDVNHVITWALKAQTNSALRGAMMILFAFSAFLRLSEVCNLHFSDLSYQGSSIWWLLIQKSKTDQKREGKTVAFYWNSVAKDLWDHYCDAFPPSSPSSFIFSSRSGSAITRDFAARQIQKTLGEAGLGSKKLTSHSFRGGAATNALKKGLDAQSVMLAGRWKSFNSFQAYIGPLPV</sequence>
<dbReference type="PROSITE" id="PS51898">
    <property type="entry name" value="TYR_RECOMBINASE"/>
    <property type="match status" value="1"/>
</dbReference>
<evidence type="ECO:0000259" key="3">
    <source>
        <dbReference type="PROSITE" id="PS51898"/>
    </source>
</evidence>
<dbReference type="Pfam" id="PF00589">
    <property type="entry name" value="Phage_integrase"/>
    <property type="match status" value="1"/>
</dbReference>
<dbReference type="GO" id="GO:0003677">
    <property type="term" value="F:DNA binding"/>
    <property type="evidence" value="ECO:0007669"/>
    <property type="project" value="InterPro"/>
</dbReference>
<evidence type="ECO:0000256" key="2">
    <source>
        <dbReference type="SAM" id="MobiDB-lite"/>
    </source>
</evidence>
<feature type="domain" description="Tyr recombinase" evidence="3">
    <location>
        <begin position="416"/>
        <end position="599"/>
    </location>
</feature>
<dbReference type="InterPro" id="IPR002104">
    <property type="entry name" value="Integrase_catalytic"/>
</dbReference>
<feature type="compositionally biased region" description="Polar residues" evidence="2">
    <location>
        <begin position="9"/>
        <end position="25"/>
    </location>
</feature>
<dbReference type="EMBL" id="CATQJL010000112">
    <property type="protein sequence ID" value="CAJ0594194.1"/>
    <property type="molecule type" value="Genomic_DNA"/>
</dbReference>
<dbReference type="PANTHER" id="PTHR34605:SF3">
    <property type="entry name" value="P CELL-TYPE AGGLUTINATION PROTEIN MAP4-LIKE-RELATED"/>
    <property type="match status" value="1"/>
</dbReference>
<evidence type="ECO:0000313" key="4">
    <source>
        <dbReference type="EMBL" id="CAJ0594194.1"/>
    </source>
</evidence>
<evidence type="ECO:0000313" key="5">
    <source>
        <dbReference type="Proteomes" id="UP001176961"/>
    </source>
</evidence>